<evidence type="ECO:0000313" key="3">
    <source>
        <dbReference type="Proteomes" id="UP000547528"/>
    </source>
</evidence>
<dbReference type="PANTHER" id="PTHR34374:SF1">
    <property type="entry name" value="LARGE RIBOSOMAL RNA SUBUNIT ACCUMULATION PROTEIN YCED HOMOLOG 1, CHLOROPLASTIC"/>
    <property type="match status" value="1"/>
</dbReference>
<evidence type="ECO:0008006" key="4">
    <source>
        <dbReference type="Google" id="ProtNLM"/>
    </source>
</evidence>
<keyword evidence="3" id="KW-1185">Reference proteome</keyword>
<name>A0A7W5TNQ6_9MICC</name>
<feature type="region of interest" description="Disordered" evidence="1">
    <location>
        <begin position="179"/>
        <end position="198"/>
    </location>
</feature>
<evidence type="ECO:0000313" key="2">
    <source>
        <dbReference type="EMBL" id="MBB3666810.1"/>
    </source>
</evidence>
<organism evidence="2 3">
    <name type="scientific">Garicola koreensis</name>
    <dbReference type="NCBI Taxonomy" id="1262554"/>
    <lineage>
        <taxon>Bacteria</taxon>
        <taxon>Bacillati</taxon>
        <taxon>Actinomycetota</taxon>
        <taxon>Actinomycetes</taxon>
        <taxon>Micrococcales</taxon>
        <taxon>Micrococcaceae</taxon>
        <taxon>Garicola</taxon>
    </lineage>
</organism>
<dbReference type="Proteomes" id="UP000547528">
    <property type="component" value="Unassembled WGS sequence"/>
</dbReference>
<gene>
    <name evidence="2" type="ORF">FHX47_000403</name>
</gene>
<dbReference type="Pfam" id="PF02620">
    <property type="entry name" value="YceD"/>
    <property type="match status" value="1"/>
</dbReference>
<dbReference type="AlphaFoldDB" id="A0A7W5TNQ6"/>
<dbReference type="EMBL" id="JACIBT010000001">
    <property type="protein sequence ID" value="MBB3666810.1"/>
    <property type="molecule type" value="Genomic_DNA"/>
</dbReference>
<reference evidence="2 3" key="1">
    <citation type="submission" date="2020-08" db="EMBL/GenBank/DDBJ databases">
        <title>Sequencing the genomes of 1000 actinobacteria strains.</title>
        <authorList>
            <person name="Klenk H.-P."/>
        </authorList>
    </citation>
    <scope>NUCLEOTIDE SEQUENCE [LARGE SCALE GENOMIC DNA]</scope>
    <source>
        <strain evidence="2 3">DSM 28238</strain>
    </source>
</reference>
<comment type="caution">
    <text evidence="2">The sequence shown here is derived from an EMBL/GenBank/DDBJ whole genome shotgun (WGS) entry which is preliminary data.</text>
</comment>
<dbReference type="InterPro" id="IPR003772">
    <property type="entry name" value="YceD"/>
</dbReference>
<evidence type="ECO:0000256" key="1">
    <source>
        <dbReference type="SAM" id="MobiDB-lite"/>
    </source>
</evidence>
<proteinExistence type="predicted"/>
<sequence length="198" mass="21316">MIHPQQKTLLQVDVKELKGKPGAQDTLSRTVPAPADFATVLVGVPEASDLDLDLRLESVHEGVLLSGTASAEVVGECGRCLDPLSYPLTVDVMQLFTWDANPGEDEGDDTSVVSDDLTVDVEPVLRDLMVSALPFQPVCRENCPGLCSQCGFRMEDDPEHAHEQLDPRWAALSGLAAELNNAQDDGDLPEEGRKSPSP</sequence>
<accession>A0A7W5TNQ6</accession>
<protein>
    <recommendedName>
        <fullName evidence="4">DUF177 domain-containing protein</fullName>
    </recommendedName>
</protein>
<dbReference type="PANTHER" id="PTHR34374">
    <property type="entry name" value="LARGE RIBOSOMAL RNA SUBUNIT ACCUMULATION PROTEIN YCED HOMOLOG 1, CHLOROPLASTIC"/>
    <property type="match status" value="1"/>
</dbReference>